<keyword evidence="3" id="KW-0731">Sigma factor</keyword>
<evidence type="ECO:0000313" key="6">
    <source>
        <dbReference type="EMBL" id="GAA1575307.1"/>
    </source>
</evidence>
<evidence type="ECO:0000256" key="3">
    <source>
        <dbReference type="ARBA" id="ARBA00023082"/>
    </source>
</evidence>
<dbReference type="Proteomes" id="UP001500393">
    <property type="component" value="Unassembled WGS sequence"/>
</dbReference>
<feature type="domain" description="RNA polymerase sigma factor 70 region 4 type 2" evidence="5">
    <location>
        <begin position="89"/>
        <end position="134"/>
    </location>
</feature>
<protein>
    <recommendedName>
        <fullName evidence="5">RNA polymerase sigma factor 70 region 4 type 2 domain-containing protein</fullName>
    </recommendedName>
</protein>
<evidence type="ECO:0000259" key="5">
    <source>
        <dbReference type="Pfam" id="PF08281"/>
    </source>
</evidence>
<comment type="similarity">
    <text evidence="1">Belongs to the sigma-70 factor family. ECF subfamily.</text>
</comment>
<name>A0ABP4PDJ1_9ACTN</name>
<accession>A0ABP4PDJ1</accession>
<sequence>MGAGGWMRDTVDPEFASYVDARQGRWLRTAYLVYGDLERAEEQLLRAFTRLSLRWDRVDDPDLFVQQLLYRSALSRWSRAKPFDGDEDQVKQALGALSAAQRAVLVLLHFEELTEFEVSDVLGMSHAAVHSHAQSSLSRFRLELGTGDWRDVTGREKQ</sequence>
<dbReference type="EMBL" id="BAAAOS010000019">
    <property type="protein sequence ID" value="GAA1575307.1"/>
    <property type="molecule type" value="Genomic_DNA"/>
</dbReference>
<keyword evidence="7" id="KW-1185">Reference proteome</keyword>
<reference evidence="7" key="1">
    <citation type="journal article" date="2019" name="Int. J. Syst. Evol. Microbiol.">
        <title>The Global Catalogue of Microorganisms (GCM) 10K type strain sequencing project: providing services to taxonomists for standard genome sequencing and annotation.</title>
        <authorList>
            <consortium name="The Broad Institute Genomics Platform"/>
            <consortium name="The Broad Institute Genome Sequencing Center for Infectious Disease"/>
            <person name="Wu L."/>
            <person name="Ma J."/>
        </authorList>
    </citation>
    <scope>NUCLEOTIDE SEQUENCE [LARGE SCALE GENOMIC DNA]</scope>
    <source>
        <strain evidence="7">JCM 14969</strain>
    </source>
</reference>
<evidence type="ECO:0000256" key="1">
    <source>
        <dbReference type="ARBA" id="ARBA00010641"/>
    </source>
</evidence>
<comment type="caution">
    <text evidence="6">The sequence shown here is derived from an EMBL/GenBank/DDBJ whole genome shotgun (WGS) entry which is preliminary data.</text>
</comment>
<dbReference type="InterPro" id="IPR013249">
    <property type="entry name" value="RNA_pol_sigma70_r4_t2"/>
</dbReference>
<organism evidence="6 7">
    <name type="scientific">Kribbella sancticallisti</name>
    <dbReference type="NCBI Taxonomy" id="460087"/>
    <lineage>
        <taxon>Bacteria</taxon>
        <taxon>Bacillati</taxon>
        <taxon>Actinomycetota</taxon>
        <taxon>Actinomycetes</taxon>
        <taxon>Propionibacteriales</taxon>
        <taxon>Kribbellaceae</taxon>
        <taxon>Kribbella</taxon>
    </lineage>
</organism>
<dbReference type="InterPro" id="IPR013324">
    <property type="entry name" value="RNA_pol_sigma_r3/r4-like"/>
</dbReference>
<dbReference type="SUPFAM" id="SSF88659">
    <property type="entry name" value="Sigma3 and sigma4 domains of RNA polymerase sigma factors"/>
    <property type="match status" value="1"/>
</dbReference>
<evidence type="ECO:0000313" key="7">
    <source>
        <dbReference type="Proteomes" id="UP001500393"/>
    </source>
</evidence>
<dbReference type="Gene3D" id="1.10.10.10">
    <property type="entry name" value="Winged helix-like DNA-binding domain superfamily/Winged helix DNA-binding domain"/>
    <property type="match status" value="1"/>
</dbReference>
<proteinExistence type="inferred from homology"/>
<evidence type="ECO:0000256" key="4">
    <source>
        <dbReference type="ARBA" id="ARBA00023163"/>
    </source>
</evidence>
<keyword evidence="2" id="KW-0805">Transcription regulation</keyword>
<dbReference type="InterPro" id="IPR036388">
    <property type="entry name" value="WH-like_DNA-bd_sf"/>
</dbReference>
<evidence type="ECO:0000256" key="2">
    <source>
        <dbReference type="ARBA" id="ARBA00023015"/>
    </source>
</evidence>
<keyword evidence="4" id="KW-0804">Transcription</keyword>
<gene>
    <name evidence="6" type="ORF">GCM10009789_30910</name>
</gene>
<dbReference type="Pfam" id="PF08281">
    <property type="entry name" value="Sigma70_r4_2"/>
    <property type="match status" value="1"/>
</dbReference>